<feature type="chain" id="PRO_5039076266" evidence="2">
    <location>
        <begin position="21"/>
        <end position="179"/>
    </location>
</feature>
<organism evidence="3 4">
    <name type="scientific">Brevibacterium jeotgali</name>
    <dbReference type="NCBI Taxonomy" id="1262550"/>
    <lineage>
        <taxon>Bacteria</taxon>
        <taxon>Bacillati</taxon>
        <taxon>Actinomycetota</taxon>
        <taxon>Actinomycetes</taxon>
        <taxon>Micrococcales</taxon>
        <taxon>Brevibacteriaceae</taxon>
        <taxon>Brevibacterium</taxon>
    </lineage>
</organism>
<feature type="signal peptide" evidence="2">
    <location>
        <begin position="1"/>
        <end position="20"/>
    </location>
</feature>
<dbReference type="Proteomes" id="UP000234462">
    <property type="component" value="Unassembled WGS sequence"/>
</dbReference>
<dbReference type="PROSITE" id="PS51257">
    <property type="entry name" value="PROKAR_LIPOPROTEIN"/>
    <property type="match status" value="1"/>
</dbReference>
<proteinExistence type="predicted"/>
<name>A0A2H1L6M8_9MICO</name>
<feature type="region of interest" description="Disordered" evidence="1">
    <location>
        <begin position="124"/>
        <end position="179"/>
    </location>
</feature>
<keyword evidence="2" id="KW-0732">Signal</keyword>
<evidence type="ECO:0000256" key="1">
    <source>
        <dbReference type="SAM" id="MobiDB-lite"/>
    </source>
</evidence>
<reference evidence="4" key="1">
    <citation type="submission" date="2017-03" db="EMBL/GenBank/DDBJ databases">
        <authorList>
            <person name="Monnet C."/>
        </authorList>
    </citation>
    <scope>NUCLEOTIDE SEQUENCE [LARGE SCALE GENOMIC DNA]</scope>
    <source>
        <strain evidence="4">SJ5-8</strain>
    </source>
</reference>
<gene>
    <name evidence="3" type="ORF">BJEO58_02146</name>
</gene>
<dbReference type="EMBL" id="FXZM01000010">
    <property type="protein sequence ID" value="SMY12548.1"/>
    <property type="molecule type" value="Genomic_DNA"/>
</dbReference>
<evidence type="ECO:0000313" key="3">
    <source>
        <dbReference type="EMBL" id="SMY12548.1"/>
    </source>
</evidence>
<dbReference type="RefSeq" id="WP_144573818.1">
    <property type="nucleotide sequence ID" value="NZ_FXZM01000010.1"/>
</dbReference>
<evidence type="ECO:0000313" key="4">
    <source>
        <dbReference type="Proteomes" id="UP000234462"/>
    </source>
</evidence>
<accession>A0A2H1L6M8</accession>
<protein>
    <submittedName>
        <fullName evidence="3">Uncharacterized protein</fullName>
    </submittedName>
</protein>
<keyword evidence="4" id="KW-1185">Reference proteome</keyword>
<sequence>MVLRSPRTVLVCTAAALAFAGCSAPEADGDGSPPTESAPSAEESATGPGTDAPDVTETPTGPDVQATSGAVIDGFPSVIPPLPDSEVVLSSVEPAADGQPVAANLTMRTTSSEDDVLDFYSDHFEDADFEPVGDPSSDGGVTSQSYHSDDAGQTVAVSIAPDPDGEDGLLVSVGGRVLP</sequence>
<feature type="region of interest" description="Disordered" evidence="1">
    <location>
        <begin position="23"/>
        <end position="84"/>
    </location>
</feature>
<evidence type="ECO:0000256" key="2">
    <source>
        <dbReference type="SAM" id="SignalP"/>
    </source>
</evidence>
<dbReference type="AlphaFoldDB" id="A0A2H1L6M8"/>
<dbReference type="OrthoDB" id="4808240at2"/>